<sequence length="324" mass="35491">MTGTANLRYGWVLALYPRSYRAEHGQEILATLAEATGPDRRVPPLREIGGLLSAGALARVRATADGAVSWWADGIHLGVFVLALLAFAPNTVQLLHSFNENLPGATAPFYPAAWFPLLPLVISVALMRGWVWVALPPAVVMAVQYGRYFHGRSLLPSLPDYGPDLFNGTDALPPLLIVAGLLVLAARGRRPLRHRSWLWWSPVLLVVLGQPVFHWWADNSPIQTLWWPQITTMSSPMRGIILVIQAAMFLLTIWATKVTGDLRWALATAVYLATVELSAIRNIGFELAHPDLMTATVVGTATGLLAMFGLAARRTRKVRASADR</sequence>
<feature type="transmembrane region" description="Helical" evidence="1">
    <location>
        <begin position="292"/>
        <end position="312"/>
    </location>
</feature>
<gene>
    <name evidence="2" type="ORF">FB559_2045</name>
</gene>
<keyword evidence="1" id="KW-0812">Transmembrane</keyword>
<proteinExistence type="predicted"/>
<keyword evidence="3" id="KW-1185">Reference proteome</keyword>
<reference evidence="2 3" key="1">
    <citation type="submission" date="2019-06" db="EMBL/GenBank/DDBJ databases">
        <title>Sequencing the genomes of 1000 actinobacteria strains.</title>
        <authorList>
            <person name="Klenk H.-P."/>
        </authorList>
    </citation>
    <scope>NUCLEOTIDE SEQUENCE [LARGE SCALE GENOMIC DNA]</scope>
    <source>
        <strain evidence="2 3">DSM 102200</strain>
    </source>
</reference>
<keyword evidence="1" id="KW-0472">Membrane</keyword>
<keyword evidence="1" id="KW-1133">Transmembrane helix</keyword>
<dbReference type="OrthoDB" id="3528350at2"/>
<feature type="transmembrane region" description="Helical" evidence="1">
    <location>
        <begin position="68"/>
        <end position="88"/>
    </location>
</feature>
<name>A0A543CHD3_9ACTN</name>
<feature type="transmembrane region" description="Helical" evidence="1">
    <location>
        <begin position="197"/>
        <end position="217"/>
    </location>
</feature>
<comment type="caution">
    <text evidence="2">The sequence shown here is derived from an EMBL/GenBank/DDBJ whole genome shotgun (WGS) entry which is preliminary data.</text>
</comment>
<protein>
    <submittedName>
        <fullName evidence="2">Uncharacterized protein</fullName>
    </submittedName>
</protein>
<feature type="transmembrane region" description="Helical" evidence="1">
    <location>
        <begin position="262"/>
        <end position="280"/>
    </location>
</feature>
<dbReference type="EMBL" id="VFOZ01000001">
    <property type="protein sequence ID" value="TQL96513.1"/>
    <property type="molecule type" value="Genomic_DNA"/>
</dbReference>
<evidence type="ECO:0000256" key="1">
    <source>
        <dbReference type="SAM" id="Phobius"/>
    </source>
</evidence>
<organism evidence="2 3">
    <name type="scientific">Actinoallomurus bryophytorum</name>
    <dbReference type="NCBI Taxonomy" id="1490222"/>
    <lineage>
        <taxon>Bacteria</taxon>
        <taxon>Bacillati</taxon>
        <taxon>Actinomycetota</taxon>
        <taxon>Actinomycetes</taxon>
        <taxon>Streptosporangiales</taxon>
        <taxon>Thermomonosporaceae</taxon>
        <taxon>Actinoallomurus</taxon>
    </lineage>
</organism>
<evidence type="ECO:0000313" key="3">
    <source>
        <dbReference type="Proteomes" id="UP000316096"/>
    </source>
</evidence>
<dbReference type="Proteomes" id="UP000316096">
    <property type="component" value="Unassembled WGS sequence"/>
</dbReference>
<accession>A0A543CHD3</accession>
<dbReference type="AlphaFoldDB" id="A0A543CHD3"/>
<feature type="transmembrane region" description="Helical" evidence="1">
    <location>
        <begin position="109"/>
        <end position="131"/>
    </location>
</feature>
<evidence type="ECO:0000313" key="2">
    <source>
        <dbReference type="EMBL" id="TQL96513.1"/>
    </source>
</evidence>
<feature type="transmembrane region" description="Helical" evidence="1">
    <location>
        <begin position="165"/>
        <end position="185"/>
    </location>
</feature>
<feature type="transmembrane region" description="Helical" evidence="1">
    <location>
        <begin position="237"/>
        <end position="255"/>
    </location>
</feature>
<dbReference type="RefSeq" id="WP_141955364.1">
    <property type="nucleotide sequence ID" value="NZ_VFOZ01000001.1"/>
</dbReference>